<evidence type="ECO:0000256" key="2">
    <source>
        <dbReference type="ARBA" id="ARBA00022908"/>
    </source>
</evidence>
<evidence type="ECO:0000313" key="8">
    <source>
        <dbReference type="EMBL" id="ECZ5259590.1"/>
    </source>
</evidence>
<dbReference type="PANTHER" id="PTHR30629">
    <property type="entry name" value="PROPHAGE INTEGRASE"/>
    <property type="match status" value="1"/>
</dbReference>
<dbReference type="InterPro" id="IPR011010">
    <property type="entry name" value="DNA_brk_join_enz"/>
</dbReference>
<dbReference type="Pfam" id="PF13356">
    <property type="entry name" value="Arm-DNA-bind_3"/>
    <property type="match status" value="1"/>
</dbReference>
<evidence type="ECO:0000259" key="7">
    <source>
        <dbReference type="PROSITE" id="PS51900"/>
    </source>
</evidence>
<keyword evidence="4" id="KW-0233">DNA recombination</keyword>
<dbReference type="GO" id="GO:0006310">
    <property type="term" value="P:DNA recombination"/>
    <property type="evidence" value="ECO:0007669"/>
    <property type="project" value="UniProtKB-KW"/>
</dbReference>
<dbReference type="Gene3D" id="1.10.443.10">
    <property type="entry name" value="Intergrase catalytic core"/>
    <property type="match status" value="1"/>
</dbReference>
<name>A0A624AYC6_SALMO</name>
<dbReference type="PROSITE" id="PS51898">
    <property type="entry name" value="TYR_RECOMBINASE"/>
    <property type="match status" value="1"/>
</dbReference>
<dbReference type="GO" id="GO:0003677">
    <property type="term" value="F:DNA binding"/>
    <property type="evidence" value="ECO:0007669"/>
    <property type="project" value="UniProtKB-UniRule"/>
</dbReference>
<dbReference type="Pfam" id="PF00589">
    <property type="entry name" value="Phage_integrase"/>
    <property type="match status" value="1"/>
</dbReference>
<evidence type="ECO:0000256" key="3">
    <source>
        <dbReference type="ARBA" id="ARBA00023125"/>
    </source>
</evidence>
<protein>
    <submittedName>
        <fullName evidence="8">Tyrosine-type recombinase/integrase</fullName>
    </submittedName>
</protein>
<dbReference type="InterPro" id="IPR025166">
    <property type="entry name" value="Integrase_DNA_bind_dom"/>
</dbReference>
<dbReference type="InterPro" id="IPR013762">
    <property type="entry name" value="Integrase-like_cat_sf"/>
</dbReference>
<organism evidence="8">
    <name type="scientific">Salmonella montevideo</name>
    <dbReference type="NCBI Taxonomy" id="115981"/>
    <lineage>
        <taxon>Bacteria</taxon>
        <taxon>Pseudomonadati</taxon>
        <taxon>Pseudomonadota</taxon>
        <taxon>Gammaproteobacteria</taxon>
        <taxon>Enterobacterales</taxon>
        <taxon>Enterobacteriaceae</taxon>
        <taxon>Salmonella</taxon>
    </lineage>
</organism>
<feature type="domain" description="Core-binding (CB)" evidence="7">
    <location>
        <begin position="105"/>
        <end position="186"/>
    </location>
</feature>
<keyword evidence="2" id="KW-0229">DNA integration</keyword>
<feature type="domain" description="Tyr recombinase" evidence="6">
    <location>
        <begin position="209"/>
        <end position="386"/>
    </location>
</feature>
<dbReference type="EMBL" id="AALGYR010000001">
    <property type="protein sequence ID" value="ECZ5259590.1"/>
    <property type="molecule type" value="Genomic_DNA"/>
</dbReference>
<evidence type="ECO:0000256" key="5">
    <source>
        <dbReference type="PROSITE-ProRule" id="PRU01248"/>
    </source>
</evidence>
<dbReference type="GO" id="GO:0015074">
    <property type="term" value="P:DNA integration"/>
    <property type="evidence" value="ECO:0007669"/>
    <property type="project" value="UniProtKB-KW"/>
</dbReference>
<dbReference type="PANTHER" id="PTHR30629:SF6">
    <property type="entry name" value="PROPHAGE INTEGRASE INTA-RELATED"/>
    <property type="match status" value="1"/>
</dbReference>
<evidence type="ECO:0000256" key="1">
    <source>
        <dbReference type="ARBA" id="ARBA00008857"/>
    </source>
</evidence>
<keyword evidence="3 5" id="KW-0238">DNA-binding</keyword>
<dbReference type="InterPro" id="IPR044068">
    <property type="entry name" value="CB"/>
</dbReference>
<dbReference type="InterPro" id="IPR053876">
    <property type="entry name" value="Phage_int_M"/>
</dbReference>
<dbReference type="InterPro" id="IPR050808">
    <property type="entry name" value="Phage_Integrase"/>
</dbReference>
<dbReference type="Gene3D" id="1.10.150.130">
    <property type="match status" value="1"/>
</dbReference>
<sequence length="403" mass="46050">MAIVTRPLSAAEVQKAKPSSKPYLLFDGKGLCLQVKTSGKKYWRFRYTRPSTGKATEISMGSYPEISLADARIEHQKYLSLLAKSIDPKDLEREAKTQVKMAEEGRFYVVAKKWHDVKKERVSEKHAAQIWSSLERDVFPALGNTPVTEIKAPMVIAALKHIEVRGALETLTRLIQRVNEVMEFAINMGLLEANPLSRVGQVFKKPQVEHMPTIRPERLPELTRRIETTNLGLLTRCLIKWQLLTLTRPVEAAEAEWKEIDMEKKIWTIPKERMKKRREHQIPLSPEAFWILEQLKPLSQNSRFLFPSSIHLDRSMHRQTVNTALKRIGYKGELVSHGFRAIGNTAMNEAGFSPGIIEAALAHVESNKVRAAYNRSTYLEQRIELMAWWGKQISTTLPAMYGA</sequence>
<proteinExistence type="inferred from homology"/>
<gene>
    <name evidence="8" type="ORF">AHQ27_01395</name>
</gene>
<dbReference type="AlphaFoldDB" id="A0A624AYC6"/>
<dbReference type="InterPro" id="IPR010998">
    <property type="entry name" value="Integrase_recombinase_N"/>
</dbReference>
<dbReference type="Pfam" id="PF22022">
    <property type="entry name" value="Phage_int_M"/>
    <property type="match status" value="1"/>
</dbReference>
<dbReference type="InterPro" id="IPR038488">
    <property type="entry name" value="Integrase_DNA-bd_sf"/>
</dbReference>
<dbReference type="SUPFAM" id="SSF56349">
    <property type="entry name" value="DNA breaking-rejoining enzymes"/>
    <property type="match status" value="1"/>
</dbReference>
<accession>A0A624AYC6</accession>
<reference evidence="8" key="1">
    <citation type="submission" date="2018-07" db="EMBL/GenBank/DDBJ databases">
        <authorList>
            <consortium name="GenomeTrakr network: Whole genome sequencing for foodborne pathogen traceback"/>
        </authorList>
    </citation>
    <scope>NUCLEOTIDE SEQUENCE</scope>
    <source>
        <strain evidence="8">FDA00000044</strain>
    </source>
</reference>
<comment type="similarity">
    <text evidence="1">Belongs to the 'phage' integrase family.</text>
</comment>
<evidence type="ECO:0000259" key="6">
    <source>
        <dbReference type="PROSITE" id="PS51898"/>
    </source>
</evidence>
<evidence type="ECO:0000256" key="4">
    <source>
        <dbReference type="ARBA" id="ARBA00023172"/>
    </source>
</evidence>
<dbReference type="CDD" id="cd00801">
    <property type="entry name" value="INT_P4_C"/>
    <property type="match status" value="1"/>
</dbReference>
<dbReference type="Gene3D" id="3.30.160.390">
    <property type="entry name" value="Integrase, DNA-binding domain"/>
    <property type="match status" value="1"/>
</dbReference>
<comment type="caution">
    <text evidence="8">The sequence shown here is derived from an EMBL/GenBank/DDBJ whole genome shotgun (WGS) entry which is preliminary data.</text>
</comment>
<dbReference type="NCBIfam" id="NF007246">
    <property type="entry name" value="PRK09692.1"/>
    <property type="match status" value="1"/>
</dbReference>
<dbReference type="InterPro" id="IPR002104">
    <property type="entry name" value="Integrase_catalytic"/>
</dbReference>
<dbReference type="PROSITE" id="PS51900">
    <property type="entry name" value="CB"/>
    <property type="match status" value="1"/>
</dbReference>